<dbReference type="AlphaFoldDB" id="A0A6A4Y6A7"/>
<gene>
    <name evidence="11" type="ORF">As57867_016645</name>
</gene>
<dbReference type="OrthoDB" id="104798at2759"/>
<dbReference type="Pfam" id="PF02801">
    <property type="entry name" value="Ketoacyl-synt_C"/>
    <property type="match status" value="1"/>
</dbReference>
<dbReference type="Gene3D" id="3.30.70.2490">
    <property type="match status" value="1"/>
</dbReference>
<dbReference type="SUPFAM" id="SSF53901">
    <property type="entry name" value="Thiolase-like"/>
    <property type="match status" value="2"/>
</dbReference>
<proteinExistence type="inferred from homology"/>
<dbReference type="GO" id="GO:0000287">
    <property type="term" value="F:magnesium ion binding"/>
    <property type="evidence" value="ECO:0007669"/>
    <property type="project" value="InterPro"/>
</dbReference>
<accession>A0A6A4Y6A7</accession>
<feature type="region of interest" description="Disordered" evidence="9">
    <location>
        <begin position="682"/>
        <end position="701"/>
    </location>
</feature>
<keyword evidence="4" id="KW-0460">Magnesium</keyword>
<dbReference type="InterPro" id="IPR014030">
    <property type="entry name" value="Ketoacyl_synth_N"/>
</dbReference>
<evidence type="ECO:0000256" key="4">
    <source>
        <dbReference type="ARBA" id="ARBA00022842"/>
    </source>
</evidence>
<reference evidence="11" key="1">
    <citation type="submission" date="2019-06" db="EMBL/GenBank/DDBJ databases">
        <title>Genomics analysis of Aphanomyces spp. identifies a new class of oomycete effector associated with host adaptation.</title>
        <authorList>
            <person name="Gaulin E."/>
        </authorList>
    </citation>
    <scope>NUCLEOTIDE SEQUENCE</scope>
    <source>
        <strain evidence="11">CBS 578.67</strain>
    </source>
</reference>
<dbReference type="NCBIfam" id="TIGR00556">
    <property type="entry name" value="pantethn_trn"/>
    <property type="match status" value="1"/>
</dbReference>
<comment type="catalytic activity">
    <reaction evidence="8">
        <text>a (3R)-hydroxyacyl-[ACP] + NADP(+) = a 3-oxoacyl-[ACP] + NADPH + H(+)</text>
        <dbReference type="Rhea" id="RHEA:17397"/>
        <dbReference type="Rhea" id="RHEA-COMP:9916"/>
        <dbReference type="Rhea" id="RHEA-COMP:9945"/>
        <dbReference type="ChEBI" id="CHEBI:15378"/>
        <dbReference type="ChEBI" id="CHEBI:57783"/>
        <dbReference type="ChEBI" id="CHEBI:58349"/>
        <dbReference type="ChEBI" id="CHEBI:78776"/>
        <dbReference type="ChEBI" id="CHEBI:78827"/>
        <dbReference type="EC" id="1.1.1.100"/>
    </reaction>
</comment>
<comment type="catalytic activity">
    <reaction evidence="7">
        <text>acetyl-CoA + n malonyl-CoA + 2n NADPH + 4n H(+) = a long-chain-acyl-CoA + n CoA + n CO2 + 2n NADP(+).</text>
        <dbReference type="EC" id="2.3.1.86"/>
    </reaction>
</comment>
<dbReference type="GO" id="GO:0005829">
    <property type="term" value="C:cytosol"/>
    <property type="evidence" value="ECO:0007669"/>
    <property type="project" value="TreeGrafter"/>
</dbReference>
<keyword evidence="6" id="KW-0560">Oxidoreductase</keyword>
<dbReference type="PANTHER" id="PTHR11712">
    <property type="entry name" value="POLYKETIDE SYNTHASE-RELATED"/>
    <property type="match status" value="1"/>
</dbReference>
<dbReference type="GO" id="GO:0008897">
    <property type="term" value="F:holo-[acyl-carrier-protein] synthase activity"/>
    <property type="evidence" value="ECO:0007669"/>
    <property type="project" value="InterPro"/>
</dbReference>
<evidence type="ECO:0000256" key="1">
    <source>
        <dbReference type="ARBA" id="ARBA00008467"/>
    </source>
</evidence>
<organism evidence="11">
    <name type="scientific">Aphanomyces stellatus</name>
    <dbReference type="NCBI Taxonomy" id="120398"/>
    <lineage>
        <taxon>Eukaryota</taxon>
        <taxon>Sar</taxon>
        <taxon>Stramenopiles</taxon>
        <taxon>Oomycota</taxon>
        <taxon>Saprolegniomycetes</taxon>
        <taxon>Saprolegniales</taxon>
        <taxon>Verrucalvaceae</taxon>
        <taxon>Aphanomyces</taxon>
    </lineage>
</organism>
<feature type="non-terminal residue" evidence="11">
    <location>
        <position position="1"/>
    </location>
</feature>
<evidence type="ECO:0000256" key="8">
    <source>
        <dbReference type="ARBA" id="ARBA00048508"/>
    </source>
</evidence>
<sequence>TYHNGPLTTHHDEHYIGWVDATTKTPVADHDVKEKYEESILQHSGIRVIEPELFEGYDPNAKMFLQQVALDKPLHPIEIASREEGMEYQKAIGADVCDIYEDTSGTWMLRLRQGAVLAIPKALHFTRRVAGQIPTGWDPTRLGLPADIVDSVDPVAIFSLVATAEALVSAGITDPYEFYEYVHVSALGNSSGSAGGGARSLKRIFKERYLNKSIPSDTLQESFINTAPAWVNMLLLSSSGPIKPPMAACATAAVSVDIGVHTILSGQARVMVVGGSDDFDASVSYEFAQMKATSDADKETRMGREPHEMSRPCSDTRGGFMDSQGAGMHILMDAALAIEMAVPIYAIVGLTNTATDKIGRSVPAPGQGILTTGRSTALECCASSRRKTLLNPALRRCDFDDEVEMIQLWKANQLQRTAMGTCHHDVEAIEAIAKKKLQAAQQTWGHDFFKGEVTIAPLTGALNMWGLTIDDVGVASFHGTGTAANDSNESDLTQTQLQHLGRSQGNPLMVVCQKHMTGHSKGAAAAWMVNGLLQSLQTGIVPGNVHLDNTDAAFEKFDLLVYPNRSIHTKHGIKAALMKSFGFGQAGAEILLIHPNYVLAALEENQFEAYAAKRAVRQAAAHRYMEDVLCGKGALVRVKSEAPYSKALEKTVYLNPAARARYNLTAKTWKFDDELLSTSIPIPSLAGSPPSKRASTTEDKTKEMLEKSLAGSSSELLESSGQGFGVDVEPIATFADFASKPAFIKRNFTEYEMAYCVASPSPASSYAGRWAAKEAVVKALCSANPHVKITHGPDAPLIDIEVTTTASGAPSVTLHGPALKAFEKATLSSIKVSISYAGDYAAAQAVVL</sequence>
<evidence type="ECO:0000256" key="9">
    <source>
        <dbReference type="SAM" id="MobiDB-lite"/>
    </source>
</evidence>
<evidence type="ECO:0000256" key="7">
    <source>
        <dbReference type="ARBA" id="ARBA00048237"/>
    </source>
</evidence>
<dbReference type="PROSITE" id="PS52004">
    <property type="entry name" value="KS3_2"/>
    <property type="match status" value="1"/>
</dbReference>
<dbReference type="Pfam" id="PF01648">
    <property type="entry name" value="ACPS"/>
    <property type="match status" value="1"/>
</dbReference>
<name>A0A6A4Y6A7_9STRA</name>
<dbReference type="GO" id="GO:0004316">
    <property type="term" value="F:3-oxoacyl-[acyl-carrier-protein] reductase (NADPH) activity"/>
    <property type="evidence" value="ECO:0007669"/>
    <property type="project" value="UniProtKB-EC"/>
</dbReference>
<dbReference type="InterPro" id="IPR018201">
    <property type="entry name" value="Ketoacyl_synth_AS"/>
</dbReference>
<feature type="region of interest" description="Disordered" evidence="9">
    <location>
        <begin position="296"/>
        <end position="318"/>
    </location>
</feature>
<dbReference type="InterPro" id="IPR000794">
    <property type="entry name" value="Beta-ketoacyl_synthase"/>
</dbReference>
<dbReference type="GO" id="GO:0004315">
    <property type="term" value="F:3-oxoacyl-[acyl-carrier-protein] synthase activity"/>
    <property type="evidence" value="ECO:0007669"/>
    <property type="project" value="InterPro"/>
</dbReference>
<evidence type="ECO:0000313" key="11">
    <source>
        <dbReference type="EMBL" id="KAF0692189.1"/>
    </source>
</evidence>
<feature type="domain" description="Ketosynthase family 3 (KS3)" evidence="10">
    <location>
        <begin position="71"/>
        <end position="594"/>
    </location>
</feature>
<dbReference type="Gene3D" id="3.90.470.20">
    <property type="entry name" value="4'-phosphopantetheinyl transferase domain"/>
    <property type="match status" value="1"/>
</dbReference>
<evidence type="ECO:0000256" key="3">
    <source>
        <dbReference type="ARBA" id="ARBA00022723"/>
    </source>
</evidence>
<comment type="caution">
    <text evidence="11">The sequence shown here is derived from an EMBL/GenBank/DDBJ whole genome shotgun (WGS) entry which is preliminary data.</text>
</comment>
<dbReference type="PANTHER" id="PTHR11712:SF336">
    <property type="entry name" value="3-OXOACYL-[ACYL-CARRIER-PROTEIN] SYNTHASE, MITOCHONDRIAL"/>
    <property type="match status" value="1"/>
</dbReference>
<dbReference type="SUPFAM" id="SSF56214">
    <property type="entry name" value="4'-phosphopantetheinyl transferase"/>
    <property type="match status" value="1"/>
</dbReference>
<protein>
    <recommendedName>
        <fullName evidence="10">Ketosynthase family 3 (KS3) domain-containing protein</fullName>
    </recommendedName>
</protein>
<comment type="similarity">
    <text evidence="1">Belongs to the thiolase-like superfamily. Beta-ketoacyl-ACP synthases family.</text>
</comment>
<dbReference type="InterPro" id="IPR008278">
    <property type="entry name" value="4-PPantetheinyl_Trfase_dom"/>
</dbReference>
<dbReference type="InterPro" id="IPR014031">
    <property type="entry name" value="Ketoacyl_synth_C"/>
</dbReference>
<dbReference type="InterPro" id="IPR047224">
    <property type="entry name" value="FAS_alpha_su_C"/>
</dbReference>
<evidence type="ECO:0000256" key="2">
    <source>
        <dbReference type="ARBA" id="ARBA00022679"/>
    </source>
</evidence>
<dbReference type="InterPro" id="IPR016039">
    <property type="entry name" value="Thiolase-like"/>
</dbReference>
<keyword evidence="5" id="KW-0521">NADP</keyword>
<keyword evidence="2" id="KW-0808">Transferase</keyword>
<evidence type="ECO:0000256" key="5">
    <source>
        <dbReference type="ARBA" id="ARBA00022857"/>
    </source>
</evidence>
<evidence type="ECO:0000256" key="6">
    <source>
        <dbReference type="ARBA" id="ARBA00023002"/>
    </source>
</evidence>
<dbReference type="GO" id="GO:0006633">
    <property type="term" value="P:fatty acid biosynthetic process"/>
    <property type="evidence" value="ECO:0007669"/>
    <property type="project" value="InterPro"/>
</dbReference>
<feature type="compositionally biased region" description="Basic and acidic residues" evidence="9">
    <location>
        <begin position="296"/>
        <end position="310"/>
    </location>
</feature>
<dbReference type="Gene3D" id="3.40.47.10">
    <property type="match status" value="1"/>
</dbReference>
<dbReference type="Pfam" id="PF00109">
    <property type="entry name" value="ketoacyl-synt"/>
    <property type="match status" value="1"/>
</dbReference>
<dbReference type="GO" id="GO:0004321">
    <property type="term" value="F:fatty-acyl-CoA synthase activity"/>
    <property type="evidence" value="ECO:0007669"/>
    <property type="project" value="UniProtKB-EC"/>
</dbReference>
<keyword evidence="3" id="KW-0479">Metal-binding</keyword>
<dbReference type="EMBL" id="VJMH01005929">
    <property type="protein sequence ID" value="KAF0692189.1"/>
    <property type="molecule type" value="Genomic_DNA"/>
</dbReference>
<dbReference type="CDD" id="cd00828">
    <property type="entry name" value="elong_cond_enzymes"/>
    <property type="match status" value="1"/>
</dbReference>
<dbReference type="PROSITE" id="PS00606">
    <property type="entry name" value="KS3_1"/>
    <property type="match status" value="1"/>
</dbReference>
<dbReference type="InterPro" id="IPR020841">
    <property type="entry name" value="PKS_Beta-ketoAc_synthase_dom"/>
</dbReference>
<dbReference type="InterPro" id="IPR037143">
    <property type="entry name" value="4-PPantetheinyl_Trfase_dom_sf"/>
</dbReference>
<dbReference type="InterPro" id="IPR004568">
    <property type="entry name" value="Ppantetheine-prot_Trfase_dom"/>
</dbReference>
<evidence type="ECO:0000259" key="10">
    <source>
        <dbReference type="PROSITE" id="PS52004"/>
    </source>
</evidence>